<keyword evidence="1" id="KW-1133">Transmembrane helix</keyword>
<organism evidence="2 3">
    <name type="scientific">Acorus calamus</name>
    <name type="common">Sweet flag</name>
    <dbReference type="NCBI Taxonomy" id="4465"/>
    <lineage>
        <taxon>Eukaryota</taxon>
        <taxon>Viridiplantae</taxon>
        <taxon>Streptophyta</taxon>
        <taxon>Embryophyta</taxon>
        <taxon>Tracheophyta</taxon>
        <taxon>Spermatophyta</taxon>
        <taxon>Magnoliopsida</taxon>
        <taxon>Liliopsida</taxon>
        <taxon>Acoraceae</taxon>
        <taxon>Acorus</taxon>
    </lineage>
</organism>
<keyword evidence="1" id="KW-0812">Transmembrane</keyword>
<keyword evidence="3" id="KW-1185">Reference proteome</keyword>
<accession>A0AAV9CXP0</accession>
<dbReference type="AlphaFoldDB" id="A0AAV9CXP0"/>
<proteinExistence type="predicted"/>
<dbReference type="EMBL" id="JAUJYO010000016">
    <property type="protein sequence ID" value="KAK1294006.1"/>
    <property type="molecule type" value="Genomic_DNA"/>
</dbReference>
<reference evidence="2" key="2">
    <citation type="submission" date="2023-06" db="EMBL/GenBank/DDBJ databases">
        <authorList>
            <person name="Ma L."/>
            <person name="Liu K.-W."/>
            <person name="Li Z."/>
            <person name="Hsiao Y.-Y."/>
            <person name="Qi Y."/>
            <person name="Fu T."/>
            <person name="Tang G."/>
            <person name="Zhang D."/>
            <person name="Sun W.-H."/>
            <person name="Liu D.-K."/>
            <person name="Li Y."/>
            <person name="Chen G.-Z."/>
            <person name="Liu X.-D."/>
            <person name="Liao X.-Y."/>
            <person name="Jiang Y.-T."/>
            <person name="Yu X."/>
            <person name="Hao Y."/>
            <person name="Huang J."/>
            <person name="Zhao X.-W."/>
            <person name="Ke S."/>
            <person name="Chen Y.-Y."/>
            <person name="Wu W.-L."/>
            <person name="Hsu J.-L."/>
            <person name="Lin Y.-F."/>
            <person name="Huang M.-D."/>
            <person name="Li C.-Y."/>
            <person name="Huang L."/>
            <person name="Wang Z.-W."/>
            <person name="Zhao X."/>
            <person name="Zhong W.-Y."/>
            <person name="Peng D.-H."/>
            <person name="Ahmad S."/>
            <person name="Lan S."/>
            <person name="Zhang J.-S."/>
            <person name="Tsai W.-C."/>
            <person name="Van De Peer Y."/>
            <person name="Liu Z.-J."/>
        </authorList>
    </citation>
    <scope>NUCLEOTIDE SEQUENCE</scope>
    <source>
        <strain evidence="2">CP</strain>
        <tissue evidence="2">Leaves</tissue>
    </source>
</reference>
<keyword evidence="1" id="KW-0472">Membrane</keyword>
<dbReference type="Proteomes" id="UP001180020">
    <property type="component" value="Unassembled WGS sequence"/>
</dbReference>
<name>A0AAV9CXP0_ACOCL</name>
<comment type="caution">
    <text evidence="2">The sequence shown here is derived from an EMBL/GenBank/DDBJ whole genome shotgun (WGS) entry which is preliminary data.</text>
</comment>
<protein>
    <submittedName>
        <fullName evidence="2">Uncharacterized protein</fullName>
    </submittedName>
</protein>
<reference evidence="2" key="1">
    <citation type="journal article" date="2023" name="Nat. Commun.">
        <title>Diploid and tetraploid genomes of Acorus and the evolution of monocots.</title>
        <authorList>
            <person name="Ma L."/>
            <person name="Liu K.W."/>
            <person name="Li Z."/>
            <person name="Hsiao Y.Y."/>
            <person name="Qi Y."/>
            <person name="Fu T."/>
            <person name="Tang G.D."/>
            <person name="Zhang D."/>
            <person name="Sun W.H."/>
            <person name="Liu D.K."/>
            <person name="Li Y."/>
            <person name="Chen G.Z."/>
            <person name="Liu X.D."/>
            <person name="Liao X.Y."/>
            <person name="Jiang Y.T."/>
            <person name="Yu X."/>
            <person name="Hao Y."/>
            <person name="Huang J."/>
            <person name="Zhao X.W."/>
            <person name="Ke S."/>
            <person name="Chen Y.Y."/>
            <person name="Wu W.L."/>
            <person name="Hsu J.L."/>
            <person name="Lin Y.F."/>
            <person name="Huang M.D."/>
            <person name="Li C.Y."/>
            <person name="Huang L."/>
            <person name="Wang Z.W."/>
            <person name="Zhao X."/>
            <person name="Zhong W.Y."/>
            <person name="Peng D.H."/>
            <person name="Ahmad S."/>
            <person name="Lan S."/>
            <person name="Zhang J.S."/>
            <person name="Tsai W.C."/>
            <person name="Van de Peer Y."/>
            <person name="Liu Z.J."/>
        </authorList>
    </citation>
    <scope>NUCLEOTIDE SEQUENCE</scope>
    <source>
        <strain evidence="2">CP</strain>
    </source>
</reference>
<evidence type="ECO:0000256" key="1">
    <source>
        <dbReference type="SAM" id="Phobius"/>
    </source>
</evidence>
<evidence type="ECO:0000313" key="3">
    <source>
        <dbReference type="Proteomes" id="UP001180020"/>
    </source>
</evidence>
<feature type="transmembrane region" description="Helical" evidence="1">
    <location>
        <begin position="20"/>
        <end position="44"/>
    </location>
</feature>
<evidence type="ECO:0000313" key="2">
    <source>
        <dbReference type="EMBL" id="KAK1294006.1"/>
    </source>
</evidence>
<gene>
    <name evidence="2" type="ORF">QJS10_CPA16g00435</name>
</gene>
<sequence>MVQRKMNEKQSTNDAALKILGWTINPSLINEIFMTVLSLALFVLEKTLVISTD</sequence>